<evidence type="ECO:0000256" key="1">
    <source>
        <dbReference type="ARBA" id="ARBA00022723"/>
    </source>
</evidence>
<keyword evidence="1" id="KW-0479">Metal-binding</keyword>
<dbReference type="GO" id="GO:0005507">
    <property type="term" value="F:copper ion binding"/>
    <property type="evidence" value="ECO:0007669"/>
    <property type="project" value="InterPro"/>
</dbReference>
<dbReference type="InterPro" id="IPR008972">
    <property type="entry name" value="Cupredoxin"/>
</dbReference>
<comment type="caution">
    <text evidence="5">The sequence shown here is derived from an EMBL/GenBank/DDBJ whole genome shotgun (WGS) entry which is preliminary data.</text>
</comment>
<dbReference type="RefSeq" id="WP_120244176.1">
    <property type="nucleotide sequence ID" value="NZ_RAPO01000002.1"/>
</dbReference>
<evidence type="ECO:0000313" key="5">
    <source>
        <dbReference type="EMBL" id="RKD94836.1"/>
    </source>
</evidence>
<gene>
    <name evidence="5" type="ORF">ATJ93_1679</name>
</gene>
<dbReference type="InterPro" id="IPR006311">
    <property type="entry name" value="TAT_signal"/>
</dbReference>
<feature type="region of interest" description="Disordered" evidence="3">
    <location>
        <begin position="194"/>
        <end position="232"/>
    </location>
</feature>
<feature type="compositionally biased region" description="Acidic residues" evidence="3">
    <location>
        <begin position="202"/>
        <end position="230"/>
    </location>
</feature>
<accession>A0A419WHM0</accession>
<proteinExistence type="predicted"/>
<organism evidence="5 6">
    <name type="scientific">Halopiger aswanensis</name>
    <dbReference type="NCBI Taxonomy" id="148449"/>
    <lineage>
        <taxon>Archaea</taxon>
        <taxon>Methanobacteriati</taxon>
        <taxon>Methanobacteriota</taxon>
        <taxon>Stenosarchaea group</taxon>
        <taxon>Halobacteria</taxon>
        <taxon>Halobacteriales</taxon>
        <taxon>Natrialbaceae</taxon>
        <taxon>Halopiger</taxon>
    </lineage>
</organism>
<evidence type="ECO:0000313" key="6">
    <source>
        <dbReference type="Proteomes" id="UP000283805"/>
    </source>
</evidence>
<sequence length="476" mass="51110">MTNEQQSGENLSRRGVLKGTAALASTAAISGEAGAYRDAFDFRMPVAQNDEAARTFTLTGIVGGWLGVTPHEIDGQSNPPLRLVEGETHEVVWVNGDGSMHNFNICAGSAVAEDVEVLEATETVTEQGEFTSLEFTATEEMDEYFCMPHPAQMRGPIELIDPEDTNELVVHVEDENGDPLGAEVYLDDMHSFSNLAARPDPFTEDGQGEESEEAEPGDGEGGDGDGEGQQEEAPSIARFDMLEDGEYDLEVWTYGYERVSETVEIDGEDAEVTVTLSAVDPGEPTETYSMRLEEGQWVGVEPDAIADATNPTLDLEAGETYAIEWENAIGRHQPEAENRSYEPLPGHNLAIASNGETTDWNTYVRSDFTAEEGATQTVEFVAEENMAIYLDQSQLEAVGEISVGGQSGGMESSETETAETSGNETATVDGNETATGDGNETVEATGNETAEVDGNETVESEDNETAEVDGNETTSD</sequence>
<dbReference type="Gene3D" id="2.60.40.420">
    <property type="entry name" value="Cupredoxins - blue copper proteins"/>
    <property type="match status" value="1"/>
</dbReference>
<dbReference type="PROSITE" id="PS51318">
    <property type="entry name" value="TAT"/>
    <property type="match status" value="1"/>
</dbReference>
<keyword evidence="6" id="KW-1185">Reference proteome</keyword>
<dbReference type="Proteomes" id="UP000283805">
    <property type="component" value="Unassembled WGS sequence"/>
</dbReference>
<evidence type="ECO:0000259" key="4">
    <source>
        <dbReference type="Pfam" id="PF00127"/>
    </source>
</evidence>
<dbReference type="SUPFAM" id="SSF49503">
    <property type="entry name" value="Cupredoxins"/>
    <property type="match status" value="1"/>
</dbReference>
<dbReference type="AlphaFoldDB" id="A0A419WHM0"/>
<dbReference type="EMBL" id="RAPO01000002">
    <property type="protein sequence ID" value="RKD94836.1"/>
    <property type="molecule type" value="Genomic_DNA"/>
</dbReference>
<reference evidence="5 6" key="1">
    <citation type="submission" date="2018-09" db="EMBL/GenBank/DDBJ databases">
        <title>Genomic Encyclopedia of Archaeal and Bacterial Type Strains, Phase II (KMG-II): from individual species to whole genera.</title>
        <authorList>
            <person name="Goeker M."/>
        </authorList>
    </citation>
    <scope>NUCLEOTIDE SEQUENCE [LARGE SCALE GENOMIC DNA]</scope>
    <source>
        <strain evidence="5 6">DSM 13151</strain>
    </source>
</reference>
<name>A0A419WHM0_9EURY</name>
<evidence type="ECO:0000256" key="2">
    <source>
        <dbReference type="ARBA" id="ARBA00023008"/>
    </source>
</evidence>
<feature type="compositionally biased region" description="Acidic residues" evidence="3">
    <location>
        <begin position="450"/>
        <end position="476"/>
    </location>
</feature>
<dbReference type="OrthoDB" id="265568at2157"/>
<dbReference type="InterPro" id="IPR000923">
    <property type="entry name" value="BlueCu_1"/>
</dbReference>
<feature type="domain" description="Blue (type 1) copper" evidence="4">
    <location>
        <begin position="88"/>
        <end position="158"/>
    </location>
</feature>
<dbReference type="GO" id="GO:0009055">
    <property type="term" value="F:electron transfer activity"/>
    <property type="evidence" value="ECO:0007669"/>
    <property type="project" value="InterPro"/>
</dbReference>
<dbReference type="Pfam" id="PF00127">
    <property type="entry name" value="Copper-bind"/>
    <property type="match status" value="1"/>
</dbReference>
<feature type="compositionally biased region" description="Low complexity" evidence="3">
    <location>
        <begin position="418"/>
        <end position="427"/>
    </location>
</feature>
<evidence type="ECO:0000256" key="3">
    <source>
        <dbReference type="SAM" id="MobiDB-lite"/>
    </source>
</evidence>
<keyword evidence="2" id="KW-0186">Copper</keyword>
<feature type="compositionally biased region" description="Polar residues" evidence="3">
    <location>
        <begin position="428"/>
        <end position="448"/>
    </location>
</feature>
<feature type="region of interest" description="Disordered" evidence="3">
    <location>
        <begin position="403"/>
        <end position="476"/>
    </location>
</feature>
<protein>
    <submittedName>
        <fullName evidence="5">Copper binding plastocyanin/azurin family protein</fullName>
    </submittedName>
</protein>